<comment type="caution">
    <text evidence="1">The sequence shown here is derived from an EMBL/GenBank/DDBJ whole genome shotgun (WGS) entry which is preliminary data.</text>
</comment>
<dbReference type="Pfam" id="PF13365">
    <property type="entry name" value="Trypsin_2"/>
    <property type="match status" value="1"/>
</dbReference>
<evidence type="ECO:0008006" key="3">
    <source>
        <dbReference type="Google" id="ProtNLM"/>
    </source>
</evidence>
<dbReference type="InterPro" id="IPR043504">
    <property type="entry name" value="Peptidase_S1_PA_chymotrypsin"/>
</dbReference>
<evidence type="ECO:0000313" key="2">
    <source>
        <dbReference type="Proteomes" id="UP000179184"/>
    </source>
</evidence>
<organism evidence="1 2">
    <name type="scientific">Candidatus Azambacteria bacterium RIFCSPHIGHO2_02_46_12</name>
    <dbReference type="NCBI Taxonomy" id="1797295"/>
    <lineage>
        <taxon>Bacteria</taxon>
        <taxon>Candidatus Azamiibacteriota</taxon>
    </lineage>
</organism>
<accession>A0A1F5BJJ6</accession>
<dbReference type="Gene3D" id="2.40.10.10">
    <property type="entry name" value="Trypsin-like serine proteases"/>
    <property type="match status" value="2"/>
</dbReference>
<sequence length="271" mass="30736">MEIKFDKFEEQIFLNTVLIENLTDAEFGTGFLIQKRIDDKKVKHLLFSNKHVFWGKRDKDNVLAEKDIRITFHKTETDGSYKLGSTHKLNIHLKRGQIGYYEHPETSVDVACINVSSVYLIIPVGMRSVELEKFIDFNLDSIFAGQRIMFIGYPKGFFDTANFLPVARSGFIASIPSVDFQGKKQLLIDAQVFPGSSGSPVFIKIGHAYKLLGIISEVPVRHLDFLELEVDKAKTTEKKEEGAEKVSIPIQFIGLGMLYKNEIIKIVFDLA</sequence>
<protein>
    <recommendedName>
        <fullName evidence="3">Serine protease</fullName>
    </recommendedName>
</protein>
<name>A0A1F5BJJ6_9BACT</name>
<evidence type="ECO:0000313" key="1">
    <source>
        <dbReference type="EMBL" id="OGD30781.1"/>
    </source>
</evidence>
<dbReference type="InterPro" id="IPR009003">
    <property type="entry name" value="Peptidase_S1_PA"/>
</dbReference>
<gene>
    <name evidence="1" type="ORF">A2W60_02900</name>
</gene>
<reference evidence="1 2" key="1">
    <citation type="journal article" date="2016" name="Nat. Commun.">
        <title>Thousands of microbial genomes shed light on interconnected biogeochemical processes in an aquifer system.</title>
        <authorList>
            <person name="Anantharaman K."/>
            <person name="Brown C.T."/>
            <person name="Hug L.A."/>
            <person name="Sharon I."/>
            <person name="Castelle C.J."/>
            <person name="Probst A.J."/>
            <person name="Thomas B.C."/>
            <person name="Singh A."/>
            <person name="Wilkins M.J."/>
            <person name="Karaoz U."/>
            <person name="Brodie E.L."/>
            <person name="Williams K.H."/>
            <person name="Hubbard S.S."/>
            <person name="Banfield J.F."/>
        </authorList>
    </citation>
    <scope>NUCLEOTIDE SEQUENCE [LARGE SCALE GENOMIC DNA]</scope>
</reference>
<dbReference type="Proteomes" id="UP000179184">
    <property type="component" value="Unassembled WGS sequence"/>
</dbReference>
<dbReference type="EMBL" id="MEYN01000012">
    <property type="protein sequence ID" value="OGD30781.1"/>
    <property type="molecule type" value="Genomic_DNA"/>
</dbReference>
<proteinExistence type="predicted"/>
<dbReference type="AlphaFoldDB" id="A0A1F5BJJ6"/>
<dbReference type="SUPFAM" id="SSF50494">
    <property type="entry name" value="Trypsin-like serine proteases"/>
    <property type="match status" value="1"/>
</dbReference>